<evidence type="ECO:0000259" key="7">
    <source>
        <dbReference type="PROSITE" id="PS50863"/>
    </source>
</evidence>
<sequence>MDDDEGVHYYSSSSSDGNDFMISRIGRRRSSRRQPPDDLFSGPGFNVQRGRRMRRSRRESLHNLTLPLGHLTPPPPPPSAPRLMDLSKLCYLFNKQLKNSDVSSLRRMVLPKKDAETHLPVLETKEGISIYMLDMDGVHDWWFKYRYWPNNSSRMYVLESTGGFVNAHHLVTGDYILVYQNSDDGRYIIEAKKKVEYEASRAFNEHLAINESTADSQFPPIPDQENLYEYEYEYNAAFMDDSPLDYVGDSINLPRFGPEINFESMGDYDNKDLL</sequence>
<dbReference type="AlphaFoldDB" id="A0A9N7MQ32"/>
<dbReference type="SUPFAM" id="SSF101936">
    <property type="entry name" value="DNA-binding pseudobarrel domain"/>
    <property type="match status" value="1"/>
</dbReference>
<dbReference type="Proteomes" id="UP001153555">
    <property type="component" value="Unassembled WGS sequence"/>
</dbReference>
<dbReference type="OrthoDB" id="757982at2759"/>
<dbReference type="PROSITE" id="PS50863">
    <property type="entry name" value="B3"/>
    <property type="match status" value="1"/>
</dbReference>
<evidence type="ECO:0000256" key="3">
    <source>
        <dbReference type="ARBA" id="ARBA00023125"/>
    </source>
</evidence>
<dbReference type="Pfam" id="PF02362">
    <property type="entry name" value="B3"/>
    <property type="match status" value="1"/>
</dbReference>
<dbReference type="GO" id="GO:0005634">
    <property type="term" value="C:nucleus"/>
    <property type="evidence" value="ECO:0007669"/>
    <property type="project" value="UniProtKB-SubCell"/>
</dbReference>
<keyword evidence="5" id="KW-0539">Nucleus</keyword>
<dbReference type="InterPro" id="IPR044800">
    <property type="entry name" value="LEC2-like"/>
</dbReference>
<accession>A0A9N7MQ32</accession>
<name>A0A9N7MQ32_STRHE</name>
<keyword evidence="9" id="KW-1185">Reference proteome</keyword>
<keyword evidence="4" id="KW-0804">Transcription</keyword>
<dbReference type="PANTHER" id="PTHR31140:SF73">
    <property type="entry name" value="B3 DOMAIN-CONTAINING TRANSCRIPTION FACTOR FUS3"/>
    <property type="match status" value="1"/>
</dbReference>
<gene>
    <name evidence="8" type="ORF">SHERM_13709</name>
</gene>
<dbReference type="EMBL" id="CACSLK010011299">
    <property type="protein sequence ID" value="CAA0813150.1"/>
    <property type="molecule type" value="Genomic_DNA"/>
</dbReference>
<dbReference type="Gene3D" id="2.40.330.10">
    <property type="entry name" value="DNA-binding pseudobarrel domain"/>
    <property type="match status" value="1"/>
</dbReference>
<comment type="subcellular location">
    <subcellularLocation>
        <location evidence="1">Nucleus</location>
    </subcellularLocation>
</comment>
<dbReference type="SMART" id="SM01019">
    <property type="entry name" value="B3"/>
    <property type="match status" value="1"/>
</dbReference>
<evidence type="ECO:0000313" key="8">
    <source>
        <dbReference type="EMBL" id="CAA0813150.1"/>
    </source>
</evidence>
<dbReference type="InterPro" id="IPR015300">
    <property type="entry name" value="DNA-bd_pseudobarrel_sf"/>
</dbReference>
<dbReference type="GO" id="GO:0003677">
    <property type="term" value="F:DNA binding"/>
    <property type="evidence" value="ECO:0007669"/>
    <property type="project" value="UniProtKB-KW"/>
</dbReference>
<evidence type="ECO:0000256" key="5">
    <source>
        <dbReference type="ARBA" id="ARBA00023242"/>
    </source>
</evidence>
<proteinExistence type="predicted"/>
<organism evidence="8 9">
    <name type="scientific">Striga hermonthica</name>
    <name type="common">Purple witchweed</name>
    <name type="synonym">Buchnera hermonthica</name>
    <dbReference type="NCBI Taxonomy" id="68872"/>
    <lineage>
        <taxon>Eukaryota</taxon>
        <taxon>Viridiplantae</taxon>
        <taxon>Streptophyta</taxon>
        <taxon>Embryophyta</taxon>
        <taxon>Tracheophyta</taxon>
        <taxon>Spermatophyta</taxon>
        <taxon>Magnoliopsida</taxon>
        <taxon>eudicotyledons</taxon>
        <taxon>Gunneridae</taxon>
        <taxon>Pentapetalae</taxon>
        <taxon>asterids</taxon>
        <taxon>lamiids</taxon>
        <taxon>Lamiales</taxon>
        <taxon>Orobanchaceae</taxon>
        <taxon>Buchnereae</taxon>
        <taxon>Striga</taxon>
    </lineage>
</organism>
<evidence type="ECO:0000313" key="9">
    <source>
        <dbReference type="Proteomes" id="UP001153555"/>
    </source>
</evidence>
<comment type="caution">
    <text evidence="8">The sequence shown here is derived from an EMBL/GenBank/DDBJ whole genome shotgun (WGS) entry which is preliminary data.</text>
</comment>
<evidence type="ECO:0000256" key="4">
    <source>
        <dbReference type="ARBA" id="ARBA00023163"/>
    </source>
</evidence>
<dbReference type="GO" id="GO:0003700">
    <property type="term" value="F:DNA-binding transcription factor activity"/>
    <property type="evidence" value="ECO:0007669"/>
    <property type="project" value="InterPro"/>
</dbReference>
<evidence type="ECO:0000256" key="1">
    <source>
        <dbReference type="ARBA" id="ARBA00004123"/>
    </source>
</evidence>
<keyword evidence="2" id="KW-0805">Transcription regulation</keyword>
<protein>
    <submittedName>
        <fullName evidence="8">B3 domain-containing transcription factor FUS3</fullName>
    </submittedName>
</protein>
<dbReference type="InterPro" id="IPR003340">
    <property type="entry name" value="B3_DNA-bd"/>
</dbReference>
<feature type="domain" description="TF-B3" evidence="7">
    <location>
        <begin position="93"/>
        <end position="195"/>
    </location>
</feature>
<evidence type="ECO:0000256" key="6">
    <source>
        <dbReference type="SAM" id="MobiDB-lite"/>
    </source>
</evidence>
<dbReference type="CDD" id="cd10017">
    <property type="entry name" value="B3_DNA"/>
    <property type="match status" value="1"/>
</dbReference>
<keyword evidence="3" id="KW-0238">DNA-binding</keyword>
<evidence type="ECO:0000256" key="2">
    <source>
        <dbReference type="ARBA" id="ARBA00023015"/>
    </source>
</evidence>
<dbReference type="PANTHER" id="PTHR31140">
    <property type="entry name" value="B3 DOMAIN-CONTAINING TRANSCRIPTION FACTOR ABI3"/>
    <property type="match status" value="1"/>
</dbReference>
<feature type="region of interest" description="Disordered" evidence="6">
    <location>
        <begin position="1"/>
        <end position="56"/>
    </location>
</feature>
<reference evidence="8" key="1">
    <citation type="submission" date="2019-12" db="EMBL/GenBank/DDBJ databases">
        <authorList>
            <person name="Scholes J."/>
        </authorList>
    </citation>
    <scope>NUCLEOTIDE SEQUENCE</scope>
</reference>